<evidence type="ECO:0000256" key="9">
    <source>
        <dbReference type="ARBA" id="ARBA00042526"/>
    </source>
</evidence>
<keyword evidence="6" id="KW-0418">Kinase</keyword>
<keyword evidence="4" id="KW-0808">Transferase</keyword>
<evidence type="ECO:0000256" key="8">
    <source>
        <dbReference type="ARBA" id="ARBA00042296"/>
    </source>
</evidence>
<keyword evidence="13" id="KW-1185">Reference proteome</keyword>
<dbReference type="InterPro" id="IPR011055">
    <property type="entry name" value="Dup_hybrid_motif"/>
</dbReference>
<dbReference type="PANTHER" id="PTHR45008:SF1">
    <property type="entry name" value="PTS SYSTEM GLUCOSE-SPECIFIC EIIA COMPONENT"/>
    <property type="match status" value="1"/>
</dbReference>
<evidence type="ECO:0000313" key="13">
    <source>
        <dbReference type="Proteomes" id="UP001162881"/>
    </source>
</evidence>
<evidence type="ECO:0000256" key="5">
    <source>
        <dbReference type="ARBA" id="ARBA00022683"/>
    </source>
</evidence>
<dbReference type="RefSeq" id="WP_244024295.1">
    <property type="nucleotide sequence ID" value="NZ_JALHLF010000183.1"/>
</dbReference>
<dbReference type="PANTHER" id="PTHR45008">
    <property type="entry name" value="PTS SYSTEM GLUCOSE-SPECIFIC EIIA COMPONENT"/>
    <property type="match status" value="1"/>
</dbReference>
<reference evidence="12" key="1">
    <citation type="submission" date="2022-03" db="EMBL/GenBank/DDBJ databases">
        <title>Identification of a novel bacterium isolated from mangrove sediments.</title>
        <authorList>
            <person name="Pan X."/>
        </authorList>
    </citation>
    <scope>NUCLEOTIDE SEQUENCE</scope>
    <source>
        <strain evidence="12">B1949</strain>
    </source>
</reference>
<dbReference type="EMBL" id="JALHLF010000183">
    <property type="protein sequence ID" value="MCJ2184970.1"/>
    <property type="molecule type" value="Genomic_DNA"/>
</dbReference>
<evidence type="ECO:0000256" key="10">
    <source>
        <dbReference type="ARBA" id="ARBA00042873"/>
    </source>
</evidence>
<dbReference type="NCBIfam" id="TIGR00830">
    <property type="entry name" value="PTBA"/>
    <property type="match status" value="1"/>
</dbReference>
<dbReference type="PROSITE" id="PS00371">
    <property type="entry name" value="PTS_EIIA_TYPE_1_HIS"/>
    <property type="match status" value="1"/>
</dbReference>
<dbReference type="Proteomes" id="UP001162881">
    <property type="component" value="Unassembled WGS sequence"/>
</dbReference>
<keyword evidence="2" id="KW-0813">Transport</keyword>
<dbReference type="Pfam" id="PF00358">
    <property type="entry name" value="PTS_EIIA_1"/>
    <property type="match status" value="1"/>
</dbReference>
<gene>
    <name evidence="12" type="ORF">MTR62_20105</name>
</gene>
<dbReference type="InterPro" id="IPR001127">
    <property type="entry name" value="PTS_EIIA_1_perm"/>
</dbReference>
<evidence type="ECO:0000256" key="6">
    <source>
        <dbReference type="ARBA" id="ARBA00022777"/>
    </source>
</evidence>
<feature type="non-terminal residue" evidence="12">
    <location>
        <position position="167"/>
    </location>
</feature>
<evidence type="ECO:0000313" key="12">
    <source>
        <dbReference type="EMBL" id="MCJ2184970.1"/>
    </source>
</evidence>
<keyword evidence="5" id="KW-0598">Phosphotransferase system</keyword>
<proteinExistence type="predicted"/>
<keyword evidence="3 12" id="KW-0762">Sugar transport</keyword>
<feature type="domain" description="PTS EIIA type-1" evidence="11">
    <location>
        <begin position="26"/>
        <end position="130"/>
    </location>
</feature>
<evidence type="ECO:0000259" key="11">
    <source>
        <dbReference type="PROSITE" id="PS51093"/>
    </source>
</evidence>
<sequence length="167" mass="16996">MAESRAPIRLLAPLAGWLGPLEELPDPVFAGGSLGDGLAFDPTGDTLHAPCAGTIASLARTGHAVTLRLEGGAELLLHLGIDTVAMGGAGFTPLVREGQDVAEGDPLVRFDLDAVVHQASSAMTPFLLLESEDWTLADKRAPGPVALGDTVMTLVARAAGQGAAGEP</sequence>
<comment type="subcellular location">
    <subcellularLocation>
        <location evidence="1">Cytoplasm</location>
    </subcellularLocation>
</comment>
<dbReference type="Gene3D" id="2.70.70.10">
    <property type="entry name" value="Glucose Permease (Domain IIA)"/>
    <property type="match status" value="1"/>
</dbReference>
<organism evidence="12 13">
    <name type="scientific">Novosphingobium organovorum</name>
    <dbReference type="NCBI Taxonomy" id="2930092"/>
    <lineage>
        <taxon>Bacteria</taxon>
        <taxon>Pseudomonadati</taxon>
        <taxon>Pseudomonadota</taxon>
        <taxon>Alphaproteobacteria</taxon>
        <taxon>Sphingomonadales</taxon>
        <taxon>Sphingomonadaceae</taxon>
        <taxon>Novosphingobium</taxon>
    </lineage>
</organism>
<dbReference type="InterPro" id="IPR050890">
    <property type="entry name" value="PTS_EIIA_component"/>
</dbReference>
<accession>A0ABT0BIV4</accession>
<dbReference type="PROSITE" id="PS51093">
    <property type="entry name" value="PTS_EIIA_TYPE_1"/>
    <property type="match status" value="1"/>
</dbReference>
<evidence type="ECO:0000256" key="3">
    <source>
        <dbReference type="ARBA" id="ARBA00022597"/>
    </source>
</evidence>
<evidence type="ECO:0000256" key="2">
    <source>
        <dbReference type="ARBA" id="ARBA00022448"/>
    </source>
</evidence>
<protein>
    <recommendedName>
        <fullName evidence="7">PTS system glucose-specific EIIA component</fullName>
    </recommendedName>
    <alternativeName>
        <fullName evidence="10">EIIA-Glc</fullName>
    </alternativeName>
    <alternativeName>
        <fullName evidence="9">EIII-Glc</fullName>
    </alternativeName>
    <alternativeName>
        <fullName evidence="8">Glucose-specific phosphotransferase enzyme IIA component</fullName>
    </alternativeName>
</protein>
<comment type="caution">
    <text evidence="12">The sequence shown here is derived from an EMBL/GenBank/DDBJ whole genome shotgun (WGS) entry which is preliminary data.</text>
</comment>
<evidence type="ECO:0000256" key="4">
    <source>
        <dbReference type="ARBA" id="ARBA00022679"/>
    </source>
</evidence>
<dbReference type="SUPFAM" id="SSF51261">
    <property type="entry name" value="Duplicated hybrid motif"/>
    <property type="match status" value="1"/>
</dbReference>
<evidence type="ECO:0000256" key="1">
    <source>
        <dbReference type="ARBA" id="ARBA00004496"/>
    </source>
</evidence>
<evidence type="ECO:0000256" key="7">
    <source>
        <dbReference type="ARBA" id="ARBA00039163"/>
    </source>
</evidence>
<name>A0ABT0BIV4_9SPHN</name>